<feature type="transmembrane region" description="Helical" evidence="2">
    <location>
        <begin position="159"/>
        <end position="178"/>
    </location>
</feature>
<keyword evidence="2" id="KW-1133">Transmembrane helix</keyword>
<keyword evidence="2" id="KW-0812">Transmembrane</keyword>
<name>A0A8J3ZDD0_9ACTN</name>
<evidence type="ECO:0000313" key="3">
    <source>
        <dbReference type="EMBL" id="GIJ59730.1"/>
    </source>
</evidence>
<evidence type="ECO:0000256" key="1">
    <source>
        <dbReference type="SAM" id="MobiDB-lite"/>
    </source>
</evidence>
<dbReference type="AlphaFoldDB" id="A0A8J3ZDD0"/>
<keyword evidence="2" id="KW-0472">Membrane</keyword>
<evidence type="ECO:0000256" key="2">
    <source>
        <dbReference type="SAM" id="Phobius"/>
    </source>
</evidence>
<dbReference type="EMBL" id="BOPG01000048">
    <property type="protein sequence ID" value="GIJ59730.1"/>
    <property type="molecule type" value="Genomic_DNA"/>
</dbReference>
<feature type="transmembrane region" description="Helical" evidence="2">
    <location>
        <begin position="21"/>
        <end position="44"/>
    </location>
</feature>
<feature type="compositionally biased region" description="Low complexity" evidence="1">
    <location>
        <begin position="202"/>
        <end position="224"/>
    </location>
</feature>
<keyword evidence="4" id="KW-1185">Reference proteome</keyword>
<accession>A0A8J3ZDD0</accession>
<organism evidence="3 4">
    <name type="scientific">Virgisporangium aurantiacum</name>
    <dbReference type="NCBI Taxonomy" id="175570"/>
    <lineage>
        <taxon>Bacteria</taxon>
        <taxon>Bacillati</taxon>
        <taxon>Actinomycetota</taxon>
        <taxon>Actinomycetes</taxon>
        <taxon>Micromonosporales</taxon>
        <taxon>Micromonosporaceae</taxon>
        <taxon>Virgisporangium</taxon>
    </lineage>
</organism>
<sequence length="259" mass="26445">MAFPAESPAPPAPVRPVQVTAAVWCLFALAATQILSAVVVIATMGPTLDATRDYVEGTRDGDTIIASVQIGSYFSLGLGLLFAAGLAVLAAFVNRGNQPARIISWVVLGLLLCCNGIGLVGTAAGGLFGGAGNTGGVDQEELARRIEDAVPGWTTPVNYVLLFVGIVASTAGIILLALPKANEYFRRPQQIWEPPVPGAHYPAPGAETAPAEAAPAEGSTAEASVDITKPPVESTPSTESGEPDTRQGQPGTGNPPPAL</sequence>
<dbReference type="Proteomes" id="UP000612585">
    <property type="component" value="Unassembled WGS sequence"/>
</dbReference>
<proteinExistence type="predicted"/>
<feature type="transmembrane region" description="Helical" evidence="2">
    <location>
        <begin position="105"/>
        <end position="128"/>
    </location>
</feature>
<protein>
    <submittedName>
        <fullName evidence="3">Uncharacterized protein</fullName>
    </submittedName>
</protein>
<reference evidence="3" key="1">
    <citation type="submission" date="2021-01" db="EMBL/GenBank/DDBJ databases">
        <title>Whole genome shotgun sequence of Virgisporangium aurantiacum NBRC 16421.</title>
        <authorList>
            <person name="Komaki H."/>
            <person name="Tamura T."/>
        </authorList>
    </citation>
    <scope>NUCLEOTIDE SEQUENCE</scope>
    <source>
        <strain evidence="3">NBRC 16421</strain>
    </source>
</reference>
<feature type="region of interest" description="Disordered" evidence="1">
    <location>
        <begin position="195"/>
        <end position="259"/>
    </location>
</feature>
<comment type="caution">
    <text evidence="3">The sequence shown here is derived from an EMBL/GenBank/DDBJ whole genome shotgun (WGS) entry which is preliminary data.</text>
</comment>
<gene>
    <name evidence="3" type="ORF">Vau01_072460</name>
</gene>
<feature type="transmembrane region" description="Helical" evidence="2">
    <location>
        <begin position="64"/>
        <end position="93"/>
    </location>
</feature>
<evidence type="ECO:0000313" key="4">
    <source>
        <dbReference type="Proteomes" id="UP000612585"/>
    </source>
</evidence>